<keyword evidence="1" id="KW-0812">Transmembrane</keyword>
<dbReference type="RefSeq" id="WP_166643459.1">
    <property type="nucleotide sequence ID" value="NZ_SNXW01000002.1"/>
</dbReference>
<dbReference type="AlphaFoldDB" id="A0A4R6RHK7"/>
<sequence length="263" mass="29155">MPTLSILHAVFAAALLLFLAKSVAWLIQRRMGNGGIVDAIWAWALGGLAVWFAAVGTAPAEVRLTLGAMGGLWGLRLGTYLWGRNWRAAEDWRYAKFRADWGAQAQSKMFWFFQFQNLFTLALAASAFIPAAYGEGSPGPLGLAAAVAILLVSVWGEGLADEQLRRFKAEPARRGQVCDVGLWRYSRHPNYFFECVHWLAYIPLALGGSLWGWSLVAPMVMVLLLLKISGVPLLEAEMAVRKPGYAEYMKRTSMLLPWPPRRA</sequence>
<feature type="transmembrane region" description="Helical" evidence="1">
    <location>
        <begin position="191"/>
        <end position="213"/>
    </location>
</feature>
<comment type="caution">
    <text evidence="2">The sequence shown here is derived from an EMBL/GenBank/DDBJ whole genome shotgun (WGS) entry which is preliminary data.</text>
</comment>
<feature type="transmembrane region" description="Helical" evidence="1">
    <location>
        <begin position="6"/>
        <end position="27"/>
    </location>
</feature>
<feature type="transmembrane region" description="Helical" evidence="1">
    <location>
        <begin position="139"/>
        <end position="160"/>
    </location>
</feature>
<evidence type="ECO:0000313" key="3">
    <source>
        <dbReference type="Proteomes" id="UP000294593"/>
    </source>
</evidence>
<dbReference type="InterPro" id="IPR010721">
    <property type="entry name" value="UstE-like"/>
</dbReference>
<feature type="transmembrane region" description="Helical" evidence="1">
    <location>
        <begin position="110"/>
        <end position="133"/>
    </location>
</feature>
<keyword evidence="3" id="KW-1185">Reference proteome</keyword>
<dbReference type="Proteomes" id="UP000294593">
    <property type="component" value="Unassembled WGS sequence"/>
</dbReference>
<feature type="transmembrane region" description="Helical" evidence="1">
    <location>
        <begin position="64"/>
        <end position="83"/>
    </location>
</feature>
<dbReference type="PROSITE" id="PS50244">
    <property type="entry name" value="S5A_REDUCTASE"/>
    <property type="match status" value="1"/>
</dbReference>
<organism evidence="2 3">
    <name type="scientific">Aquabacterium commune</name>
    <dbReference type="NCBI Taxonomy" id="70586"/>
    <lineage>
        <taxon>Bacteria</taxon>
        <taxon>Pseudomonadati</taxon>
        <taxon>Pseudomonadota</taxon>
        <taxon>Betaproteobacteria</taxon>
        <taxon>Burkholderiales</taxon>
        <taxon>Aquabacterium</taxon>
    </lineage>
</organism>
<feature type="transmembrane region" description="Helical" evidence="1">
    <location>
        <begin position="39"/>
        <end position="58"/>
    </location>
</feature>
<dbReference type="Gene3D" id="1.20.120.1630">
    <property type="match status" value="1"/>
</dbReference>
<name>A0A4R6RHK7_9BURK</name>
<keyword evidence="1" id="KW-1133">Transmembrane helix</keyword>
<gene>
    <name evidence="2" type="ORF">EV672_102279</name>
</gene>
<evidence type="ECO:0000256" key="1">
    <source>
        <dbReference type="SAM" id="Phobius"/>
    </source>
</evidence>
<dbReference type="PANTHER" id="PTHR32251">
    <property type="entry name" value="3-OXO-5-ALPHA-STEROID 4-DEHYDROGENASE"/>
    <property type="match status" value="1"/>
</dbReference>
<dbReference type="Pfam" id="PF06966">
    <property type="entry name" value="DUF1295"/>
    <property type="match status" value="1"/>
</dbReference>
<proteinExistence type="predicted"/>
<evidence type="ECO:0000313" key="2">
    <source>
        <dbReference type="EMBL" id="TDP85929.1"/>
    </source>
</evidence>
<accession>A0A4R6RHK7</accession>
<dbReference type="PANTHER" id="PTHR32251:SF17">
    <property type="entry name" value="STEROID 5-ALPHA REDUCTASE C-TERMINAL DOMAIN-CONTAINING PROTEIN"/>
    <property type="match status" value="1"/>
</dbReference>
<protein>
    <submittedName>
        <fullName evidence="2">Steroid 5-alpha reductase family enzyme</fullName>
    </submittedName>
</protein>
<reference evidence="2 3" key="1">
    <citation type="submission" date="2019-03" db="EMBL/GenBank/DDBJ databases">
        <title>Genomic Encyclopedia of Type Strains, Phase IV (KMG-IV): sequencing the most valuable type-strain genomes for metagenomic binning, comparative biology and taxonomic classification.</title>
        <authorList>
            <person name="Goeker M."/>
        </authorList>
    </citation>
    <scope>NUCLEOTIDE SEQUENCE [LARGE SCALE GENOMIC DNA]</scope>
    <source>
        <strain evidence="2 3">DSM 11901</strain>
    </source>
</reference>
<dbReference type="GO" id="GO:0016020">
    <property type="term" value="C:membrane"/>
    <property type="evidence" value="ECO:0007669"/>
    <property type="project" value="TreeGrafter"/>
</dbReference>
<dbReference type="EMBL" id="SNXW01000002">
    <property type="protein sequence ID" value="TDP85929.1"/>
    <property type="molecule type" value="Genomic_DNA"/>
</dbReference>
<keyword evidence="1" id="KW-0472">Membrane</keyword>